<dbReference type="EMBL" id="JARBHB010000015">
    <property type="protein sequence ID" value="KAJ8868068.1"/>
    <property type="molecule type" value="Genomic_DNA"/>
</dbReference>
<accession>A0ABQ9G746</accession>
<gene>
    <name evidence="1" type="ORF">PR048_031877</name>
</gene>
<sequence>MRYPLHHDDSETALVNALDSQLVPLNNIDHSFNETAMVAGKYYFYDFMNRRQDLGLLNTPVCSGQQVFIGSNTTLYFDDFGNIFFVHREFFVAMRLVFLVSTRMSLKLPQKRDRNRWHFRISVHSTIIVFPQTRVDNDLTQNPLVGNIFDAHPRFFKWKKSFVEKVNLCGENHDGHATHKDMNVILYALKMTSSCLTCRLIRHTNYISSTELL</sequence>
<dbReference type="Proteomes" id="UP001159363">
    <property type="component" value="Chromosome 14"/>
</dbReference>
<name>A0ABQ9G746_9NEOP</name>
<organism evidence="1 2">
    <name type="scientific">Dryococelus australis</name>
    <dbReference type="NCBI Taxonomy" id="614101"/>
    <lineage>
        <taxon>Eukaryota</taxon>
        <taxon>Metazoa</taxon>
        <taxon>Ecdysozoa</taxon>
        <taxon>Arthropoda</taxon>
        <taxon>Hexapoda</taxon>
        <taxon>Insecta</taxon>
        <taxon>Pterygota</taxon>
        <taxon>Neoptera</taxon>
        <taxon>Polyneoptera</taxon>
        <taxon>Phasmatodea</taxon>
        <taxon>Verophasmatodea</taxon>
        <taxon>Anareolatae</taxon>
        <taxon>Phasmatidae</taxon>
        <taxon>Eurycanthinae</taxon>
        <taxon>Dryococelus</taxon>
    </lineage>
</organism>
<keyword evidence="2" id="KW-1185">Reference proteome</keyword>
<protein>
    <submittedName>
        <fullName evidence="1">Uncharacterized protein</fullName>
    </submittedName>
</protein>
<reference evidence="1 2" key="1">
    <citation type="submission" date="2023-02" db="EMBL/GenBank/DDBJ databases">
        <title>LHISI_Scaffold_Assembly.</title>
        <authorList>
            <person name="Stuart O.P."/>
            <person name="Cleave R."/>
            <person name="Magrath M.J.L."/>
            <person name="Mikheyev A.S."/>
        </authorList>
    </citation>
    <scope>NUCLEOTIDE SEQUENCE [LARGE SCALE GENOMIC DNA]</scope>
    <source>
        <strain evidence="1">Daus_M_001</strain>
        <tissue evidence="1">Leg muscle</tissue>
    </source>
</reference>
<evidence type="ECO:0000313" key="2">
    <source>
        <dbReference type="Proteomes" id="UP001159363"/>
    </source>
</evidence>
<evidence type="ECO:0000313" key="1">
    <source>
        <dbReference type="EMBL" id="KAJ8868068.1"/>
    </source>
</evidence>
<proteinExistence type="predicted"/>
<comment type="caution">
    <text evidence="1">The sequence shown here is derived from an EMBL/GenBank/DDBJ whole genome shotgun (WGS) entry which is preliminary data.</text>
</comment>